<dbReference type="InterPro" id="IPR015424">
    <property type="entry name" value="PyrdxlP-dep_Trfase"/>
</dbReference>
<dbReference type="InterPro" id="IPR005861">
    <property type="entry name" value="HisP_aminotrans"/>
</dbReference>
<reference evidence="13 14" key="1">
    <citation type="submission" date="2019-10" db="EMBL/GenBank/DDBJ databases">
        <title>Genome sequence of Phaeocystidibacter marisrubri JCM30614 (type strain).</title>
        <authorList>
            <person name="Bowman J.P."/>
        </authorList>
    </citation>
    <scope>NUCLEOTIDE SEQUENCE [LARGE SCALE GENOMIC DNA]</scope>
    <source>
        <strain evidence="13 14">JCM 30614</strain>
    </source>
</reference>
<dbReference type="GO" id="GO:0004400">
    <property type="term" value="F:histidinol-phosphate transaminase activity"/>
    <property type="evidence" value="ECO:0007669"/>
    <property type="project" value="UniProtKB-UniRule"/>
</dbReference>
<dbReference type="EMBL" id="WBVQ01000002">
    <property type="protein sequence ID" value="KAB2815747.1"/>
    <property type="molecule type" value="Genomic_DNA"/>
</dbReference>
<keyword evidence="14" id="KW-1185">Reference proteome</keyword>
<dbReference type="Gene3D" id="3.90.1150.10">
    <property type="entry name" value="Aspartate Aminotransferase, domain 1"/>
    <property type="match status" value="1"/>
</dbReference>
<evidence type="ECO:0000256" key="7">
    <source>
        <dbReference type="ARBA" id="ARBA00022679"/>
    </source>
</evidence>
<dbReference type="Proteomes" id="UP000484164">
    <property type="component" value="Unassembled WGS sequence"/>
</dbReference>
<evidence type="ECO:0000313" key="14">
    <source>
        <dbReference type="Proteomes" id="UP000484164"/>
    </source>
</evidence>
<evidence type="ECO:0000313" key="13">
    <source>
        <dbReference type="EMBL" id="KAB2815747.1"/>
    </source>
</evidence>
<comment type="subunit">
    <text evidence="4 11">Homodimer.</text>
</comment>
<dbReference type="HAMAP" id="MF_01023">
    <property type="entry name" value="HisC_aminotrans_2"/>
    <property type="match status" value="1"/>
</dbReference>
<dbReference type="SUPFAM" id="SSF53383">
    <property type="entry name" value="PLP-dependent transferases"/>
    <property type="match status" value="1"/>
</dbReference>
<evidence type="ECO:0000256" key="4">
    <source>
        <dbReference type="ARBA" id="ARBA00011738"/>
    </source>
</evidence>
<dbReference type="GO" id="GO:0030170">
    <property type="term" value="F:pyridoxal phosphate binding"/>
    <property type="evidence" value="ECO:0007669"/>
    <property type="project" value="InterPro"/>
</dbReference>
<evidence type="ECO:0000256" key="5">
    <source>
        <dbReference type="ARBA" id="ARBA00022576"/>
    </source>
</evidence>
<evidence type="ECO:0000256" key="3">
    <source>
        <dbReference type="ARBA" id="ARBA00007970"/>
    </source>
</evidence>
<dbReference type="EC" id="2.6.1.9" evidence="11"/>
<organism evidence="13 14">
    <name type="scientific">Phaeocystidibacter marisrubri</name>
    <dbReference type="NCBI Taxonomy" id="1577780"/>
    <lineage>
        <taxon>Bacteria</taxon>
        <taxon>Pseudomonadati</taxon>
        <taxon>Bacteroidota</taxon>
        <taxon>Flavobacteriia</taxon>
        <taxon>Flavobacteriales</taxon>
        <taxon>Phaeocystidibacteraceae</taxon>
        <taxon>Phaeocystidibacter</taxon>
    </lineage>
</organism>
<keyword evidence="6 11" id="KW-0028">Amino-acid biosynthesis</keyword>
<keyword evidence="8 11" id="KW-0663">Pyridoxal phosphate</keyword>
<dbReference type="CDD" id="cd00609">
    <property type="entry name" value="AAT_like"/>
    <property type="match status" value="1"/>
</dbReference>
<protein>
    <recommendedName>
        <fullName evidence="11">Histidinol-phosphate aminotransferase</fullName>
        <ecNumber evidence="11">2.6.1.9</ecNumber>
    </recommendedName>
    <alternativeName>
        <fullName evidence="11">Imidazole acetol-phosphate transaminase</fullName>
    </alternativeName>
</protein>
<evidence type="ECO:0000256" key="1">
    <source>
        <dbReference type="ARBA" id="ARBA00001933"/>
    </source>
</evidence>
<comment type="catalytic activity">
    <reaction evidence="10 11">
        <text>L-histidinol phosphate + 2-oxoglutarate = 3-(imidazol-4-yl)-2-oxopropyl phosphate + L-glutamate</text>
        <dbReference type="Rhea" id="RHEA:23744"/>
        <dbReference type="ChEBI" id="CHEBI:16810"/>
        <dbReference type="ChEBI" id="CHEBI:29985"/>
        <dbReference type="ChEBI" id="CHEBI:57766"/>
        <dbReference type="ChEBI" id="CHEBI:57980"/>
        <dbReference type="EC" id="2.6.1.9"/>
    </reaction>
</comment>
<evidence type="ECO:0000259" key="12">
    <source>
        <dbReference type="Pfam" id="PF00155"/>
    </source>
</evidence>
<comment type="similarity">
    <text evidence="3 11">Belongs to the class-II pyridoxal-phosphate-dependent aminotransferase family. Histidinol-phosphate aminotransferase subfamily.</text>
</comment>
<comment type="caution">
    <text evidence="13">The sequence shown here is derived from an EMBL/GenBank/DDBJ whole genome shotgun (WGS) entry which is preliminary data.</text>
</comment>
<evidence type="ECO:0000256" key="10">
    <source>
        <dbReference type="ARBA" id="ARBA00047481"/>
    </source>
</evidence>
<keyword evidence="5 11" id="KW-0032">Aminotransferase</keyword>
<evidence type="ECO:0000256" key="11">
    <source>
        <dbReference type="HAMAP-Rule" id="MF_01023"/>
    </source>
</evidence>
<dbReference type="InterPro" id="IPR015421">
    <property type="entry name" value="PyrdxlP-dep_Trfase_major"/>
</dbReference>
<evidence type="ECO:0000256" key="6">
    <source>
        <dbReference type="ARBA" id="ARBA00022605"/>
    </source>
</evidence>
<keyword evidence="7 11" id="KW-0808">Transferase</keyword>
<comment type="pathway">
    <text evidence="2 11">Amino-acid biosynthesis; L-histidine biosynthesis; L-histidine from 5-phospho-alpha-D-ribose 1-diphosphate: step 7/9.</text>
</comment>
<dbReference type="InterPro" id="IPR015422">
    <property type="entry name" value="PyrdxlP-dep_Trfase_small"/>
</dbReference>
<keyword evidence="9 11" id="KW-0368">Histidine biosynthesis</keyword>
<evidence type="ECO:0000256" key="9">
    <source>
        <dbReference type="ARBA" id="ARBA00023102"/>
    </source>
</evidence>
<proteinExistence type="inferred from homology"/>
<evidence type="ECO:0000256" key="8">
    <source>
        <dbReference type="ARBA" id="ARBA00022898"/>
    </source>
</evidence>
<feature type="domain" description="Aminotransferase class I/classII large" evidence="12">
    <location>
        <begin position="38"/>
        <end position="337"/>
    </location>
</feature>
<dbReference type="InterPro" id="IPR004839">
    <property type="entry name" value="Aminotransferase_I/II_large"/>
</dbReference>
<dbReference type="AlphaFoldDB" id="A0A6L3ZE68"/>
<feature type="modified residue" description="N6-(pyridoxal phosphate)lysine" evidence="11">
    <location>
        <position position="204"/>
    </location>
</feature>
<dbReference type="UniPathway" id="UPA00031">
    <property type="reaction ID" value="UER00012"/>
</dbReference>
<dbReference type="NCBIfam" id="TIGR01141">
    <property type="entry name" value="hisC"/>
    <property type="match status" value="1"/>
</dbReference>
<accession>A0A6L3ZE68</accession>
<dbReference type="RefSeq" id="WP_151693177.1">
    <property type="nucleotide sequence ID" value="NZ_BMGX01000001.1"/>
</dbReference>
<name>A0A6L3ZE68_9FLAO</name>
<dbReference type="GO" id="GO:0000105">
    <property type="term" value="P:L-histidine biosynthetic process"/>
    <property type="evidence" value="ECO:0007669"/>
    <property type="project" value="UniProtKB-UniRule"/>
</dbReference>
<comment type="cofactor">
    <cofactor evidence="1 11">
        <name>pyridoxal 5'-phosphate</name>
        <dbReference type="ChEBI" id="CHEBI:597326"/>
    </cofactor>
</comment>
<dbReference type="Pfam" id="PF00155">
    <property type="entry name" value="Aminotran_1_2"/>
    <property type="match status" value="1"/>
</dbReference>
<dbReference type="OrthoDB" id="9813612at2"/>
<evidence type="ECO:0000256" key="2">
    <source>
        <dbReference type="ARBA" id="ARBA00005011"/>
    </source>
</evidence>
<dbReference type="PANTHER" id="PTHR42885">
    <property type="entry name" value="HISTIDINOL-PHOSPHATE AMINOTRANSFERASE-RELATED"/>
    <property type="match status" value="1"/>
</dbReference>
<dbReference type="PANTHER" id="PTHR42885:SF2">
    <property type="entry name" value="HISTIDINOL-PHOSPHATE AMINOTRANSFERASE"/>
    <property type="match status" value="1"/>
</dbReference>
<dbReference type="Gene3D" id="3.40.640.10">
    <property type="entry name" value="Type I PLP-dependent aspartate aminotransferase-like (Major domain)"/>
    <property type="match status" value="1"/>
</dbReference>
<gene>
    <name evidence="11 13" type="primary">hisC</name>
    <name evidence="13" type="ORF">F8C82_08590</name>
</gene>
<sequence length="342" mass="38522">MIDVSRWVRPAIAKLTPYSSARDEFAGDADVYLDANESPFGDYNRYPDPMQKLLKEQLAVQRGVSENQIVVGNGSDEIIDLIFRTFCEPRTDVVAAISPSYGMYAVTAAIHDVKLIELPLNTEFDIDESTLDLIQSEDRIKAVFMCSPNNPTGNLLSSKWMERILNTNLLVVIDEAYIDFANENSWISRLDEFENLIVLQTLSKAWGLANARVGLAFTSPVIADWMNRVKPPYNVSGLNQEAAIHALQNPTQQRERVARIKSEKTRVEQSLAALGSVVKIYPSQANFILVEFNNAQEIFKHLMAEKVIVRDRSSLVKNTLRITIGSQEENTRLIETLQKLES</sequence>